<evidence type="ECO:0000256" key="3">
    <source>
        <dbReference type="ARBA" id="ARBA00022857"/>
    </source>
</evidence>
<comment type="subunit">
    <text evidence="2">Homotetramer.</text>
</comment>
<organism evidence="4">
    <name type="scientific">Alsobacter sp. KACC 23698</name>
    <dbReference type="NCBI Taxonomy" id="3149229"/>
    <lineage>
        <taxon>Bacteria</taxon>
        <taxon>Pseudomonadati</taxon>
        <taxon>Pseudomonadota</taxon>
        <taxon>Alphaproteobacteria</taxon>
        <taxon>Hyphomicrobiales</taxon>
        <taxon>Alsobacteraceae</taxon>
        <taxon>Alsobacter</taxon>
    </lineage>
</organism>
<dbReference type="AlphaFoldDB" id="A0AAU7JAL4"/>
<gene>
    <name evidence="4" type="ORF">ABEG18_16990</name>
</gene>
<keyword evidence="3" id="KW-0521">NADP</keyword>
<dbReference type="Pfam" id="PF13561">
    <property type="entry name" value="adh_short_C2"/>
    <property type="match status" value="1"/>
</dbReference>
<dbReference type="PROSITE" id="PS00061">
    <property type="entry name" value="ADH_SHORT"/>
    <property type="match status" value="1"/>
</dbReference>
<accession>A0AAU7JAL4</accession>
<dbReference type="GO" id="GO:0050038">
    <property type="term" value="F:L-xylulose reductase (NADPH) activity"/>
    <property type="evidence" value="ECO:0007669"/>
    <property type="project" value="TreeGrafter"/>
</dbReference>
<reference evidence="4" key="1">
    <citation type="submission" date="2024-05" db="EMBL/GenBank/DDBJ databases">
        <authorList>
            <person name="Kim S."/>
            <person name="Heo J."/>
            <person name="Choi H."/>
            <person name="Choi Y."/>
            <person name="Kwon S.-W."/>
            <person name="Kim Y."/>
        </authorList>
    </citation>
    <scope>NUCLEOTIDE SEQUENCE</scope>
    <source>
        <strain evidence="4">KACC 23698</strain>
    </source>
</reference>
<dbReference type="RefSeq" id="WP_406854238.1">
    <property type="nucleotide sequence ID" value="NZ_CP157484.1"/>
</dbReference>
<dbReference type="InterPro" id="IPR020904">
    <property type="entry name" value="Sc_DH/Rdtase_CS"/>
</dbReference>
<evidence type="ECO:0000256" key="1">
    <source>
        <dbReference type="ARBA" id="ARBA00006484"/>
    </source>
</evidence>
<evidence type="ECO:0000256" key="2">
    <source>
        <dbReference type="ARBA" id="ARBA00011881"/>
    </source>
</evidence>
<dbReference type="PANTHER" id="PTHR44252">
    <property type="entry name" value="D-ERYTHRULOSE REDUCTASE"/>
    <property type="match status" value="1"/>
</dbReference>
<protein>
    <submittedName>
        <fullName evidence="4">SDR family oxidoreductase</fullName>
    </submittedName>
</protein>
<dbReference type="FunFam" id="3.40.50.720:FF:000084">
    <property type="entry name" value="Short-chain dehydrogenase reductase"/>
    <property type="match status" value="1"/>
</dbReference>
<dbReference type="GO" id="GO:0005997">
    <property type="term" value="P:xylulose metabolic process"/>
    <property type="evidence" value="ECO:0007669"/>
    <property type="project" value="TreeGrafter"/>
</dbReference>
<dbReference type="InterPro" id="IPR051737">
    <property type="entry name" value="L-xylulose/Carbonyl_redctase"/>
</dbReference>
<dbReference type="SUPFAM" id="SSF51735">
    <property type="entry name" value="NAD(P)-binding Rossmann-fold domains"/>
    <property type="match status" value="1"/>
</dbReference>
<dbReference type="PRINTS" id="PR00080">
    <property type="entry name" value="SDRFAMILY"/>
</dbReference>
<dbReference type="GO" id="GO:0006006">
    <property type="term" value="P:glucose metabolic process"/>
    <property type="evidence" value="ECO:0007669"/>
    <property type="project" value="TreeGrafter"/>
</dbReference>
<sequence length="255" mass="26688">MTGLLRTPSFRLDGKRALVTGAGRGIGLAAATALAEAGADVTLAARSSDEIEAGAEALRAAGFRAGALRLDVTDLAETERLLASAGVFDVLVNNAGTNRPKPMREITAEDFDAVMDLNVRAAYFVARNVAGAMADAGVKGSIINVSSQMGHVGGVKRTLYCASKFALEGITKAMAIEFGPAGIRVNTLCPTFILTEMTRPFLADPAFRDMILSKIKLGRMGELEDLMGPVVFLASDASRLMTGSSLMVDGGWTAE</sequence>
<proteinExistence type="inferred from homology"/>
<dbReference type="Gene3D" id="3.40.50.720">
    <property type="entry name" value="NAD(P)-binding Rossmann-like Domain"/>
    <property type="match status" value="1"/>
</dbReference>
<dbReference type="GO" id="GO:0004090">
    <property type="term" value="F:carbonyl reductase (NADPH) activity"/>
    <property type="evidence" value="ECO:0007669"/>
    <property type="project" value="TreeGrafter"/>
</dbReference>
<dbReference type="EMBL" id="CP157484">
    <property type="protein sequence ID" value="XBO37417.1"/>
    <property type="molecule type" value="Genomic_DNA"/>
</dbReference>
<evidence type="ECO:0000313" key="4">
    <source>
        <dbReference type="EMBL" id="XBO37417.1"/>
    </source>
</evidence>
<name>A0AAU7JAL4_9HYPH</name>
<dbReference type="InterPro" id="IPR002347">
    <property type="entry name" value="SDR_fam"/>
</dbReference>
<dbReference type="PANTHER" id="PTHR44252:SF3">
    <property type="entry name" value="D-ERYTHRULOSE REDUCTASE-RELATED"/>
    <property type="match status" value="1"/>
</dbReference>
<comment type="similarity">
    <text evidence="1">Belongs to the short-chain dehydrogenases/reductases (SDR) family.</text>
</comment>
<dbReference type="InterPro" id="IPR036291">
    <property type="entry name" value="NAD(P)-bd_dom_sf"/>
</dbReference>
<dbReference type="PRINTS" id="PR00081">
    <property type="entry name" value="GDHRDH"/>
</dbReference>